<keyword evidence="12" id="KW-0624">Polysaccharide degradation</keyword>
<comment type="catalytic activity">
    <reaction evidence="14">
        <text>[(1-&gt;4)-beta-D-glucosyl]n+m + reduced acceptor + O2 = 4-dehydro-beta-D-glucosyl-[(1-&gt;4)-beta-D-glucosyl]n-1 + [(1-&gt;4)-beta-D-glucosyl]m + acceptor + H2O.</text>
        <dbReference type="EC" id="1.14.99.56"/>
    </reaction>
</comment>
<accession>A0A084B0V5</accession>
<evidence type="ECO:0000256" key="10">
    <source>
        <dbReference type="ARBA" id="ARBA00023157"/>
    </source>
</evidence>
<evidence type="ECO:0000256" key="16">
    <source>
        <dbReference type="SAM" id="SignalP"/>
    </source>
</evidence>
<evidence type="ECO:0000256" key="6">
    <source>
        <dbReference type="ARBA" id="ARBA00023001"/>
    </source>
</evidence>
<keyword evidence="3" id="KW-0964">Secreted</keyword>
<feature type="chain" id="PRO_5001771541" description="lytic cellulose monooxygenase (C4-dehydrogenating)" evidence="16">
    <location>
        <begin position="20"/>
        <end position="267"/>
    </location>
</feature>
<dbReference type="InterPro" id="IPR049892">
    <property type="entry name" value="AA9"/>
</dbReference>
<dbReference type="Proteomes" id="UP000028045">
    <property type="component" value="Unassembled WGS sequence"/>
</dbReference>
<evidence type="ECO:0000256" key="13">
    <source>
        <dbReference type="ARBA" id="ARBA00044502"/>
    </source>
</evidence>
<evidence type="ECO:0000313" key="18">
    <source>
        <dbReference type="EMBL" id="KEY71184.1"/>
    </source>
</evidence>
<keyword evidence="5 16" id="KW-0732">Signal</keyword>
<keyword evidence="9" id="KW-0503">Monooxygenase</keyword>
<dbReference type="CDD" id="cd21175">
    <property type="entry name" value="LPMO_AA9"/>
    <property type="match status" value="1"/>
</dbReference>
<evidence type="ECO:0000256" key="2">
    <source>
        <dbReference type="ARBA" id="ARBA00004613"/>
    </source>
</evidence>
<feature type="signal peptide" evidence="16">
    <location>
        <begin position="1"/>
        <end position="19"/>
    </location>
</feature>
<evidence type="ECO:0000256" key="5">
    <source>
        <dbReference type="ARBA" id="ARBA00022729"/>
    </source>
</evidence>
<evidence type="ECO:0000256" key="9">
    <source>
        <dbReference type="ARBA" id="ARBA00023033"/>
    </source>
</evidence>
<evidence type="ECO:0000256" key="3">
    <source>
        <dbReference type="ARBA" id="ARBA00022525"/>
    </source>
</evidence>
<comment type="cofactor">
    <cofactor evidence="1">
        <name>Cu(2+)</name>
        <dbReference type="ChEBI" id="CHEBI:29036"/>
    </cofactor>
</comment>
<dbReference type="PANTHER" id="PTHR33353:SF10">
    <property type="entry name" value="ENDO-BETA-1,4-GLUCANASE D"/>
    <property type="match status" value="1"/>
</dbReference>
<dbReference type="Gene3D" id="2.70.50.70">
    <property type="match status" value="1"/>
</dbReference>
<name>A0A084B0V5_STACB</name>
<feature type="domain" description="Auxiliary Activity family 9 catalytic" evidence="17">
    <location>
        <begin position="20"/>
        <end position="220"/>
    </location>
</feature>
<dbReference type="OrthoDB" id="5271017at2759"/>
<dbReference type="PANTHER" id="PTHR33353">
    <property type="entry name" value="PUTATIVE (AFU_ORTHOLOGUE AFUA_1G12560)-RELATED"/>
    <property type="match status" value="1"/>
</dbReference>
<keyword evidence="6" id="KW-0136">Cellulose degradation</keyword>
<evidence type="ECO:0000256" key="7">
    <source>
        <dbReference type="ARBA" id="ARBA00023002"/>
    </source>
</evidence>
<evidence type="ECO:0000313" key="19">
    <source>
        <dbReference type="Proteomes" id="UP000028045"/>
    </source>
</evidence>
<dbReference type="Pfam" id="PF03443">
    <property type="entry name" value="AA9"/>
    <property type="match status" value="1"/>
</dbReference>
<evidence type="ECO:0000259" key="17">
    <source>
        <dbReference type="Pfam" id="PF03443"/>
    </source>
</evidence>
<evidence type="ECO:0000256" key="11">
    <source>
        <dbReference type="ARBA" id="ARBA00023277"/>
    </source>
</evidence>
<evidence type="ECO:0000256" key="8">
    <source>
        <dbReference type="ARBA" id="ARBA00023008"/>
    </source>
</evidence>
<evidence type="ECO:0000256" key="15">
    <source>
        <dbReference type="ARBA" id="ARBA00047174"/>
    </source>
</evidence>
<keyword evidence="8" id="KW-0186">Copper</keyword>
<reference evidence="18 19" key="1">
    <citation type="journal article" date="2014" name="BMC Genomics">
        <title>Comparative genome sequencing reveals chemotype-specific gene clusters in the toxigenic black mold Stachybotrys.</title>
        <authorList>
            <person name="Semeiks J."/>
            <person name="Borek D."/>
            <person name="Otwinowski Z."/>
            <person name="Grishin N.V."/>
        </authorList>
    </citation>
    <scope>NUCLEOTIDE SEQUENCE [LARGE SCALE GENOMIC DNA]</scope>
    <source>
        <strain evidence="19">CBS 109288 / IBT 7711</strain>
    </source>
</reference>
<dbReference type="GO" id="GO:0005576">
    <property type="term" value="C:extracellular region"/>
    <property type="evidence" value="ECO:0007669"/>
    <property type="project" value="UniProtKB-SubCell"/>
</dbReference>
<dbReference type="EMBL" id="KL648338">
    <property type="protein sequence ID" value="KEY71184.1"/>
    <property type="molecule type" value="Genomic_DNA"/>
</dbReference>
<evidence type="ECO:0000256" key="12">
    <source>
        <dbReference type="ARBA" id="ARBA00023326"/>
    </source>
</evidence>
<dbReference type="HOGENOM" id="CLU_031730_4_3_1"/>
<comment type="subcellular location">
    <subcellularLocation>
        <location evidence="2">Secreted</location>
    </subcellularLocation>
</comment>
<keyword evidence="19" id="KW-1185">Reference proteome</keyword>
<evidence type="ECO:0000256" key="4">
    <source>
        <dbReference type="ARBA" id="ARBA00022723"/>
    </source>
</evidence>
<gene>
    <name evidence="18" type="ORF">S7711_02296</name>
</gene>
<dbReference type="AlphaFoldDB" id="A0A084B0V5"/>
<keyword evidence="4" id="KW-0479">Metal-binding</keyword>
<dbReference type="GO" id="GO:0046872">
    <property type="term" value="F:metal ion binding"/>
    <property type="evidence" value="ECO:0007669"/>
    <property type="project" value="UniProtKB-KW"/>
</dbReference>
<dbReference type="GO" id="GO:0004497">
    <property type="term" value="F:monooxygenase activity"/>
    <property type="evidence" value="ECO:0007669"/>
    <property type="project" value="UniProtKB-KW"/>
</dbReference>
<evidence type="ECO:0000256" key="14">
    <source>
        <dbReference type="ARBA" id="ARBA00045077"/>
    </source>
</evidence>
<evidence type="ECO:0000256" key="1">
    <source>
        <dbReference type="ARBA" id="ARBA00001973"/>
    </source>
</evidence>
<dbReference type="GO" id="GO:0030245">
    <property type="term" value="P:cellulose catabolic process"/>
    <property type="evidence" value="ECO:0007669"/>
    <property type="project" value="UniProtKB-KW"/>
</dbReference>
<proteinExistence type="inferred from homology"/>
<protein>
    <recommendedName>
        <fullName evidence="15">lytic cellulose monooxygenase (C4-dehydrogenating)</fullName>
        <ecNumber evidence="15">1.14.99.56</ecNumber>
    </recommendedName>
</protein>
<organism evidence="18 19">
    <name type="scientific">Stachybotrys chartarum (strain CBS 109288 / IBT 7711)</name>
    <name type="common">Toxic black mold</name>
    <name type="synonym">Stilbospora chartarum</name>
    <dbReference type="NCBI Taxonomy" id="1280523"/>
    <lineage>
        <taxon>Eukaryota</taxon>
        <taxon>Fungi</taxon>
        <taxon>Dikarya</taxon>
        <taxon>Ascomycota</taxon>
        <taxon>Pezizomycotina</taxon>
        <taxon>Sordariomycetes</taxon>
        <taxon>Hypocreomycetidae</taxon>
        <taxon>Hypocreales</taxon>
        <taxon>Stachybotryaceae</taxon>
        <taxon>Stachybotrys</taxon>
    </lineage>
</organism>
<keyword evidence="11" id="KW-0119">Carbohydrate metabolism</keyword>
<comment type="similarity">
    <text evidence="13">Belongs to the polysaccharide monooxygenase AA9 family.</text>
</comment>
<dbReference type="EC" id="1.14.99.56" evidence="15"/>
<sequence length="267" mass="28604">MHLLTAALAAAAVMPSVLAHYNFEALIHQGRETAPYAYVRRVKNVNSPILDVRSSDIICNQGGIDDDVLAATGTYRVAAGDEVGFKINEYLGHPGPLAVYLSRAPNGNVQTYKGNGDWFKIYQATTSNLTADPIHWASFVGGGVRNFTFTLPRELPSGQYLMRAEHLALHGAGVFGQAQFYMGCAQIEVTNGGTGTPGPLVRFPGAYTGYEPGVLINMYWPPVRNYTAPGPVTWPNRCEDHVINVNGQPSTGDCTPHVPGAGGTGQN</sequence>
<dbReference type="InterPro" id="IPR005103">
    <property type="entry name" value="AA9_LPMO"/>
</dbReference>
<keyword evidence="10" id="KW-1015">Disulfide bond</keyword>
<keyword evidence="7" id="KW-0560">Oxidoreductase</keyword>